<accession>A0A382ELL1</accession>
<dbReference type="PANTHER" id="PTHR40050">
    <property type="entry name" value="INNER SPORE COAT PROTEIN H"/>
    <property type="match status" value="1"/>
</dbReference>
<dbReference type="InterPro" id="IPR014867">
    <property type="entry name" value="Spore_coat_CotH_CotH2/3/7"/>
</dbReference>
<feature type="non-terminal residue" evidence="1">
    <location>
        <position position="544"/>
    </location>
</feature>
<sequence>MNKHNTRYTILIIFFVQILYAQHHWETAIFADDNWRYVLPTSEMPSGWNTISFDDNIWNEGPGGFGYSDGDDGTIISTTISVYLRTDFFVTDVTKLSTAILSADYDDGFIAYINGNEIGRSYNLPEPGTFVDFNEVTSYDHEASLYNGGQPESFVIDSIALDTLLTDGDNVLAIQVHNVGINSSDMSSNFFLTFGISDNSMFYSDPPSWFQAPFSFLQSNLPIVIIDTNDEEIVNDPRIIAHMGIINNETGMNHMGDPFNGYDGQISIEIRGSSSQNFPKKQYALETQDSEGENLNVPILGMPEENDWILHAPYSDKSLLRNYLAYELARDMGSYASRTRFCELVINGDYKGLYIFMEKIKQDNNRVDISKLEPDETSGDNLTGGYIVKIDKWNGETNDGWYSEPLLDDFDGLWYQFHYPKPDNIVEEQRDYIMDYITDFETIMSSDTYNDPAEGYYEKVNLESFIDVSFLGEISKNVDAYRLSAYMYKDKDSVDGRLTMGPIWDYNLAFGNADYYDGWNPEGWQMDVELGNDGFKIPFWWYRI</sequence>
<reference evidence="1" key="1">
    <citation type="submission" date="2018-05" db="EMBL/GenBank/DDBJ databases">
        <authorList>
            <person name="Lanie J.A."/>
            <person name="Ng W.-L."/>
            <person name="Kazmierczak K.M."/>
            <person name="Andrzejewski T.M."/>
            <person name="Davidsen T.M."/>
            <person name="Wayne K.J."/>
            <person name="Tettelin H."/>
            <person name="Glass J.I."/>
            <person name="Rusch D."/>
            <person name="Podicherti R."/>
            <person name="Tsui H.-C.T."/>
            <person name="Winkler M.E."/>
        </authorList>
    </citation>
    <scope>NUCLEOTIDE SEQUENCE</scope>
</reference>
<organism evidence="1">
    <name type="scientific">marine metagenome</name>
    <dbReference type="NCBI Taxonomy" id="408172"/>
    <lineage>
        <taxon>unclassified sequences</taxon>
        <taxon>metagenomes</taxon>
        <taxon>ecological metagenomes</taxon>
    </lineage>
</organism>
<gene>
    <name evidence="1" type="ORF">METZ01_LOCUS203641</name>
</gene>
<name>A0A382ELL1_9ZZZZ</name>
<protein>
    <recommendedName>
        <fullName evidence="2">Spore coat protein CotH</fullName>
    </recommendedName>
</protein>
<dbReference type="Gene3D" id="2.60.120.260">
    <property type="entry name" value="Galactose-binding domain-like"/>
    <property type="match status" value="1"/>
</dbReference>
<dbReference type="Pfam" id="PF08757">
    <property type="entry name" value="CotH"/>
    <property type="match status" value="1"/>
</dbReference>
<dbReference type="PANTHER" id="PTHR40050:SF1">
    <property type="entry name" value="INNER SPORE COAT PROTEIN H"/>
    <property type="match status" value="1"/>
</dbReference>
<dbReference type="AlphaFoldDB" id="A0A382ELL1"/>
<proteinExistence type="predicted"/>
<evidence type="ECO:0008006" key="2">
    <source>
        <dbReference type="Google" id="ProtNLM"/>
    </source>
</evidence>
<evidence type="ECO:0000313" key="1">
    <source>
        <dbReference type="EMBL" id="SVB50787.1"/>
    </source>
</evidence>
<dbReference type="EMBL" id="UINC01044823">
    <property type="protein sequence ID" value="SVB50787.1"/>
    <property type="molecule type" value="Genomic_DNA"/>
</dbReference>